<name>A0AC34FYL5_9BILA</name>
<evidence type="ECO:0000313" key="2">
    <source>
        <dbReference type="WBParaSite" id="ES5_v2.g21942.t1"/>
    </source>
</evidence>
<accession>A0AC34FYL5</accession>
<reference evidence="2" key="1">
    <citation type="submission" date="2022-11" db="UniProtKB">
        <authorList>
            <consortium name="WormBaseParasite"/>
        </authorList>
    </citation>
    <scope>IDENTIFICATION</scope>
</reference>
<evidence type="ECO:0000313" key="1">
    <source>
        <dbReference type="Proteomes" id="UP000887579"/>
    </source>
</evidence>
<dbReference type="Proteomes" id="UP000887579">
    <property type="component" value="Unplaced"/>
</dbReference>
<dbReference type="WBParaSite" id="ES5_v2.g21942.t1">
    <property type="protein sequence ID" value="ES5_v2.g21942.t1"/>
    <property type="gene ID" value="ES5_v2.g21942"/>
</dbReference>
<organism evidence="1 2">
    <name type="scientific">Panagrolaimus sp. ES5</name>
    <dbReference type="NCBI Taxonomy" id="591445"/>
    <lineage>
        <taxon>Eukaryota</taxon>
        <taxon>Metazoa</taxon>
        <taxon>Ecdysozoa</taxon>
        <taxon>Nematoda</taxon>
        <taxon>Chromadorea</taxon>
        <taxon>Rhabditida</taxon>
        <taxon>Tylenchina</taxon>
        <taxon>Panagrolaimomorpha</taxon>
        <taxon>Panagrolaimoidea</taxon>
        <taxon>Panagrolaimidae</taxon>
        <taxon>Panagrolaimus</taxon>
    </lineage>
</organism>
<sequence length="78" mass="9328">MRDFDVHIIPESSKYDKKNNELKILWPGNVESSYPASWLKSRNFSSKDVKSFRQNIYLSPGKVWNKQEIEQRLQRFGH</sequence>
<protein>
    <submittedName>
        <fullName evidence="2">Uncharacterized protein</fullName>
    </submittedName>
</protein>
<proteinExistence type="predicted"/>